<dbReference type="NCBIfam" id="NF037995">
    <property type="entry name" value="TRAP_S1"/>
    <property type="match status" value="1"/>
</dbReference>
<comment type="caution">
    <text evidence="4">The sequence shown here is derived from an EMBL/GenBank/DDBJ whole genome shotgun (WGS) entry which is preliminary data.</text>
</comment>
<evidence type="ECO:0000256" key="1">
    <source>
        <dbReference type="ARBA" id="ARBA00009023"/>
    </source>
</evidence>
<dbReference type="Proteomes" id="UP000252585">
    <property type="component" value="Unassembled WGS sequence"/>
</dbReference>
<organism evidence="4 5">
    <name type="scientific">Saliterribacillus persicus</name>
    <dbReference type="NCBI Taxonomy" id="930114"/>
    <lineage>
        <taxon>Bacteria</taxon>
        <taxon>Bacillati</taxon>
        <taxon>Bacillota</taxon>
        <taxon>Bacilli</taxon>
        <taxon>Bacillales</taxon>
        <taxon>Bacillaceae</taxon>
        <taxon>Saliterribacillus</taxon>
    </lineage>
</organism>
<dbReference type="CDD" id="cd13603">
    <property type="entry name" value="PBP2_TRAP_Siap_TeaA_like"/>
    <property type="match status" value="1"/>
</dbReference>
<dbReference type="PROSITE" id="PS51257">
    <property type="entry name" value="PROKAR_LIPOPROTEIN"/>
    <property type="match status" value="1"/>
</dbReference>
<reference evidence="4 5" key="1">
    <citation type="submission" date="2018-07" db="EMBL/GenBank/DDBJ databases">
        <title>Genomic Encyclopedia of Type Strains, Phase IV (KMG-IV): sequencing the most valuable type-strain genomes for metagenomic binning, comparative biology and taxonomic classification.</title>
        <authorList>
            <person name="Goeker M."/>
        </authorList>
    </citation>
    <scope>NUCLEOTIDE SEQUENCE [LARGE SCALE GENOMIC DNA]</scope>
    <source>
        <strain evidence="4 5">DSM 27696</strain>
    </source>
</reference>
<dbReference type="AlphaFoldDB" id="A0A368XTI6"/>
<evidence type="ECO:0000313" key="5">
    <source>
        <dbReference type="Proteomes" id="UP000252585"/>
    </source>
</evidence>
<dbReference type="PANTHER" id="PTHR33376:SF7">
    <property type="entry name" value="C4-DICARBOXYLATE-BINDING PROTEIN DCTB"/>
    <property type="match status" value="1"/>
</dbReference>
<protein>
    <submittedName>
        <fullName evidence="4">C4-dicarboxylate-binding protein DctP</fullName>
    </submittedName>
</protein>
<dbReference type="PIRSF" id="PIRSF006470">
    <property type="entry name" value="DctB"/>
    <property type="match status" value="1"/>
</dbReference>
<comment type="similarity">
    <text evidence="1">Belongs to the bacterial solute-binding protein 7 family.</text>
</comment>
<dbReference type="InterPro" id="IPR038404">
    <property type="entry name" value="TRAP_DctP_sf"/>
</dbReference>
<dbReference type="GO" id="GO:0030288">
    <property type="term" value="C:outer membrane-bounded periplasmic space"/>
    <property type="evidence" value="ECO:0007669"/>
    <property type="project" value="InterPro"/>
</dbReference>
<gene>
    <name evidence="4" type="ORF">DFR57_107217</name>
</gene>
<dbReference type="Gene3D" id="3.40.190.170">
    <property type="entry name" value="Bacterial extracellular solute-binding protein, family 7"/>
    <property type="match status" value="1"/>
</dbReference>
<dbReference type="Pfam" id="PF03480">
    <property type="entry name" value="DctP"/>
    <property type="match status" value="1"/>
</dbReference>
<name>A0A368XTI6_9BACI</name>
<evidence type="ECO:0000256" key="2">
    <source>
        <dbReference type="ARBA" id="ARBA00022448"/>
    </source>
</evidence>
<keyword evidence="2" id="KW-0813">Transport</keyword>
<dbReference type="InterPro" id="IPR018389">
    <property type="entry name" value="DctP_fam"/>
</dbReference>
<sequence>MRKYLKELSIVTGMMLFIVGCSGDGDEENTATASEVNEEVYEMKLHHDLAADSPQHVGAEKFKEIVEEKTEGQVEVKLFPSGQLGDDVEVAELIQSGSVESGIIPTAKLSTFDASMQLPDLPFLFPGREAAYEVLDGEVGKELLAGLDDIGLTGASFWESGFKQFTNNVRIESPSDFEGLKIRTMESPIVIEQFNALDANPVPISFAETYNALQQNVVDGQENPLVSIVKMKFYEVQDYTIISNHGYLAYAFLMSKDWFEDLPEDIQTVLLEASQEAAEFEREETIAQEEGFIQTIEDYGVEVYELSDEQISEFQEATRGVHDQFADEIGADLLEKTYETIENMNE</sequence>
<dbReference type="EMBL" id="QPJJ01000007">
    <property type="protein sequence ID" value="RCW69827.1"/>
    <property type="molecule type" value="Genomic_DNA"/>
</dbReference>
<proteinExistence type="inferred from homology"/>
<evidence type="ECO:0000256" key="3">
    <source>
        <dbReference type="ARBA" id="ARBA00022729"/>
    </source>
</evidence>
<evidence type="ECO:0000313" key="4">
    <source>
        <dbReference type="EMBL" id="RCW69827.1"/>
    </source>
</evidence>
<keyword evidence="5" id="KW-1185">Reference proteome</keyword>
<dbReference type="PANTHER" id="PTHR33376">
    <property type="match status" value="1"/>
</dbReference>
<dbReference type="RefSeq" id="WP_211315361.1">
    <property type="nucleotide sequence ID" value="NZ_QPJJ01000007.1"/>
</dbReference>
<accession>A0A368XTI6</accession>
<dbReference type="NCBIfam" id="TIGR00787">
    <property type="entry name" value="dctP"/>
    <property type="match status" value="1"/>
</dbReference>
<dbReference type="InterPro" id="IPR004682">
    <property type="entry name" value="TRAP_DctP"/>
</dbReference>
<keyword evidence="3" id="KW-0732">Signal</keyword>
<dbReference type="GO" id="GO:0055085">
    <property type="term" value="P:transmembrane transport"/>
    <property type="evidence" value="ECO:0007669"/>
    <property type="project" value="InterPro"/>
</dbReference>